<keyword evidence="1" id="KW-0472">Membrane</keyword>
<dbReference type="InParanoid" id="A0A3N4L019"/>
<name>A0A3N4L019_9PEZI</name>
<sequence length="72" mass="8125">MIWPAKPAVDDFLPITKVLYGEGVRFSGALLLFGLFCYTSLVPQSIGYTRPRYLCTALSLSLERYDQDFVSL</sequence>
<keyword evidence="1" id="KW-1133">Transmembrane helix</keyword>
<feature type="transmembrane region" description="Helical" evidence="1">
    <location>
        <begin position="23"/>
        <end position="42"/>
    </location>
</feature>
<dbReference type="EMBL" id="ML119115">
    <property type="protein sequence ID" value="RPB14999.1"/>
    <property type="molecule type" value="Genomic_DNA"/>
</dbReference>
<keyword evidence="1" id="KW-0812">Transmembrane</keyword>
<gene>
    <name evidence="2" type="ORF">P167DRAFT_29895</name>
</gene>
<dbReference type="AlphaFoldDB" id="A0A3N4L019"/>
<keyword evidence="3" id="KW-1185">Reference proteome</keyword>
<accession>A0A3N4L019</accession>
<evidence type="ECO:0000313" key="3">
    <source>
        <dbReference type="Proteomes" id="UP000277580"/>
    </source>
</evidence>
<reference evidence="2 3" key="1">
    <citation type="journal article" date="2018" name="Nat. Ecol. Evol.">
        <title>Pezizomycetes genomes reveal the molecular basis of ectomycorrhizal truffle lifestyle.</title>
        <authorList>
            <person name="Murat C."/>
            <person name="Payen T."/>
            <person name="Noel B."/>
            <person name="Kuo A."/>
            <person name="Morin E."/>
            <person name="Chen J."/>
            <person name="Kohler A."/>
            <person name="Krizsan K."/>
            <person name="Balestrini R."/>
            <person name="Da Silva C."/>
            <person name="Montanini B."/>
            <person name="Hainaut M."/>
            <person name="Levati E."/>
            <person name="Barry K.W."/>
            <person name="Belfiori B."/>
            <person name="Cichocki N."/>
            <person name="Clum A."/>
            <person name="Dockter R.B."/>
            <person name="Fauchery L."/>
            <person name="Guy J."/>
            <person name="Iotti M."/>
            <person name="Le Tacon F."/>
            <person name="Lindquist E.A."/>
            <person name="Lipzen A."/>
            <person name="Malagnac F."/>
            <person name="Mello A."/>
            <person name="Molinier V."/>
            <person name="Miyauchi S."/>
            <person name="Poulain J."/>
            <person name="Riccioni C."/>
            <person name="Rubini A."/>
            <person name="Sitrit Y."/>
            <person name="Splivallo R."/>
            <person name="Traeger S."/>
            <person name="Wang M."/>
            <person name="Zifcakova L."/>
            <person name="Wipf D."/>
            <person name="Zambonelli A."/>
            <person name="Paolocci F."/>
            <person name="Nowrousian M."/>
            <person name="Ottonello S."/>
            <person name="Baldrian P."/>
            <person name="Spatafora J.W."/>
            <person name="Henrissat B."/>
            <person name="Nagy L.G."/>
            <person name="Aury J.M."/>
            <person name="Wincker P."/>
            <person name="Grigoriev I.V."/>
            <person name="Bonfante P."/>
            <person name="Martin F.M."/>
        </authorList>
    </citation>
    <scope>NUCLEOTIDE SEQUENCE [LARGE SCALE GENOMIC DNA]</scope>
    <source>
        <strain evidence="2 3">CCBAS932</strain>
    </source>
</reference>
<organism evidence="2 3">
    <name type="scientific">Morchella conica CCBAS932</name>
    <dbReference type="NCBI Taxonomy" id="1392247"/>
    <lineage>
        <taxon>Eukaryota</taxon>
        <taxon>Fungi</taxon>
        <taxon>Dikarya</taxon>
        <taxon>Ascomycota</taxon>
        <taxon>Pezizomycotina</taxon>
        <taxon>Pezizomycetes</taxon>
        <taxon>Pezizales</taxon>
        <taxon>Morchellaceae</taxon>
        <taxon>Morchella</taxon>
    </lineage>
</organism>
<evidence type="ECO:0000256" key="1">
    <source>
        <dbReference type="SAM" id="Phobius"/>
    </source>
</evidence>
<protein>
    <submittedName>
        <fullName evidence="2">Uncharacterized protein</fullName>
    </submittedName>
</protein>
<proteinExistence type="predicted"/>
<dbReference type="Proteomes" id="UP000277580">
    <property type="component" value="Unassembled WGS sequence"/>
</dbReference>
<evidence type="ECO:0000313" key="2">
    <source>
        <dbReference type="EMBL" id="RPB14999.1"/>
    </source>
</evidence>